<dbReference type="EMBL" id="FNIG01000002">
    <property type="protein sequence ID" value="SDN10357.1"/>
    <property type="molecule type" value="Genomic_DNA"/>
</dbReference>
<sequence>MANSDKDLLLKKLIHQSITEQLDELKNNENPDHSFVLLESKTLNMLLMYLLLNFEEREGQVPNKSSEIEEDLVEALDGYMSGQKEAFEGMIDLLKENQSTT</sequence>
<proteinExistence type="predicted"/>
<dbReference type="Proteomes" id="UP000199334">
    <property type="component" value="Unassembled WGS sequence"/>
</dbReference>
<evidence type="ECO:0000313" key="2">
    <source>
        <dbReference type="Proteomes" id="UP000199334"/>
    </source>
</evidence>
<organism evidence="1 2">
    <name type="scientific">Tenuibacillus multivorans</name>
    <dbReference type="NCBI Taxonomy" id="237069"/>
    <lineage>
        <taxon>Bacteria</taxon>
        <taxon>Bacillati</taxon>
        <taxon>Bacillota</taxon>
        <taxon>Bacilli</taxon>
        <taxon>Bacillales</taxon>
        <taxon>Bacillaceae</taxon>
        <taxon>Tenuibacillus</taxon>
    </lineage>
</organism>
<dbReference type="AlphaFoldDB" id="A0A1G9YMX1"/>
<reference evidence="1 2" key="1">
    <citation type="submission" date="2016-10" db="EMBL/GenBank/DDBJ databases">
        <authorList>
            <person name="de Groot N.N."/>
        </authorList>
    </citation>
    <scope>NUCLEOTIDE SEQUENCE [LARGE SCALE GENOMIC DNA]</scope>
    <source>
        <strain evidence="1 2">CGMCC 1.3442</strain>
    </source>
</reference>
<dbReference type="RefSeq" id="WP_093855951.1">
    <property type="nucleotide sequence ID" value="NZ_BJVZ01000026.1"/>
</dbReference>
<keyword evidence="2" id="KW-1185">Reference proteome</keyword>
<dbReference type="STRING" id="237069.SAMN05216498_1479"/>
<accession>A0A1G9YMX1</accession>
<evidence type="ECO:0000313" key="1">
    <source>
        <dbReference type="EMBL" id="SDN10357.1"/>
    </source>
</evidence>
<protein>
    <submittedName>
        <fullName evidence="1">Uncharacterized protein</fullName>
    </submittedName>
</protein>
<gene>
    <name evidence="1" type="ORF">SAMN05216498_1479</name>
</gene>
<name>A0A1G9YMX1_9BACI</name>